<dbReference type="Pfam" id="PF13602">
    <property type="entry name" value="ADH_zinc_N_2"/>
    <property type="match status" value="1"/>
</dbReference>
<name>S9UJ85_9TRYP</name>
<dbReference type="OrthoDB" id="3509362at2759"/>
<evidence type="ECO:0000256" key="1">
    <source>
        <dbReference type="ARBA" id="ARBA00022857"/>
    </source>
</evidence>
<dbReference type="InterPro" id="IPR020843">
    <property type="entry name" value="ER"/>
</dbReference>
<evidence type="ECO:0000313" key="4">
    <source>
        <dbReference type="EMBL" id="EPY28819.1"/>
    </source>
</evidence>
<dbReference type="SMART" id="SM00829">
    <property type="entry name" value="PKS_ER"/>
    <property type="match status" value="1"/>
</dbReference>
<dbReference type="GO" id="GO:0070402">
    <property type="term" value="F:NADPH binding"/>
    <property type="evidence" value="ECO:0007669"/>
    <property type="project" value="TreeGrafter"/>
</dbReference>
<sequence length="252" mass="27568">MALLSGGGYAEYAVASQSMVLPVPQGYTFVSAAAIPESFLTAWQLLRFVGDVQEGQRVLLHAGASCLGVAASQLTEKYFRATAVTTSSAAKVEYCKRYASVCLSRTPDESGLLFANKVRTLLGEESINCIVEPIFGGNYMQENEAVLAERGRIIVVAYMGGARVQLNLMPLYRLRAHLLFSKLRCRSDAYRAQVVSTFEEEILPYLHERIIVPAMFKSLPLREAAQAHQLLESSTNWGKIVLTTGAHSAGEI</sequence>
<reference evidence="4 5" key="1">
    <citation type="journal article" date="2013" name="PLoS ONE">
        <title>Predicting the Proteins of Angomonas deanei, Strigomonas culicis and Their Respective Endosymbionts Reveals New Aspects of the Trypanosomatidae Family.</title>
        <authorList>
            <person name="Motta M.C."/>
            <person name="Martins A.C."/>
            <person name="de Souza S.S."/>
            <person name="Catta-Preta C.M."/>
            <person name="Silva R."/>
            <person name="Klein C.C."/>
            <person name="de Almeida L.G."/>
            <person name="de Lima Cunha O."/>
            <person name="Ciapina L.P."/>
            <person name="Brocchi M."/>
            <person name="Colabardini A.C."/>
            <person name="de Araujo Lima B."/>
            <person name="Machado C.R."/>
            <person name="de Almeida Soares C.M."/>
            <person name="Probst C.M."/>
            <person name="de Menezes C.B."/>
            <person name="Thompson C.E."/>
            <person name="Bartholomeu D.C."/>
            <person name="Gradia D.F."/>
            <person name="Pavoni D.P."/>
            <person name="Grisard E.C."/>
            <person name="Fantinatti-Garboggini F."/>
            <person name="Marchini F.K."/>
            <person name="Rodrigues-Luiz G.F."/>
            <person name="Wagner G."/>
            <person name="Goldman G.H."/>
            <person name="Fietto J.L."/>
            <person name="Elias M.C."/>
            <person name="Goldman M.H."/>
            <person name="Sagot M.F."/>
            <person name="Pereira M."/>
            <person name="Stoco P.H."/>
            <person name="de Mendonca-Neto R.P."/>
            <person name="Teixeira S.M."/>
            <person name="Maciel T.E."/>
            <person name="de Oliveira Mendes T.A."/>
            <person name="Urmenyi T.P."/>
            <person name="de Souza W."/>
            <person name="Schenkman S."/>
            <person name="de Vasconcelos A.T."/>
        </authorList>
    </citation>
    <scope>NUCLEOTIDE SEQUENCE [LARGE SCALE GENOMIC DNA]</scope>
</reference>
<organism evidence="4 5">
    <name type="scientific">Strigomonas culicis</name>
    <dbReference type="NCBI Taxonomy" id="28005"/>
    <lineage>
        <taxon>Eukaryota</taxon>
        <taxon>Discoba</taxon>
        <taxon>Euglenozoa</taxon>
        <taxon>Kinetoplastea</taxon>
        <taxon>Metakinetoplastina</taxon>
        <taxon>Trypanosomatida</taxon>
        <taxon>Trypanosomatidae</taxon>
        <taxon>Strigomonadinae</taxon>
        <taxon>Strigomonas</taxon>
    </lineage>
</organism>
<keyword evidence="2" id="KW-0560">Oxidoreductase</keyword>
<dbReference type="PANTHER" id="PTHR48106:SF18">
    <property type="entry name" value="QUINONE OXIDOREDUCTASE PIG3"/>
    <property type="match status" value="1"/>
</dbReference>
<dbReference type="Gene3D" id="3.90.180.10">
    <property type="entry name" value="Medium-chain alcohol dehydrogenases, catalytic domain"/>
    <property type="match status" value="1"/>
</dbReference>
<protein>
    <submittedName>
        <fullName evidence="4">NADPH2:quinone reductase</fullName>
    </submittedName>
</protein>
<proteinExistence type="predicted"/>
<dbReference type="GO" id="GO:0016651">
    <property type="term" value="F:oxidoreductase activity, acting on NAD(P)H"/>
    <property type="evidence" value="ECO:0007669"/>
    <property type="project" value="TreeGrafter"/>
</dbReference>
<dbReference type="InterPro" id="IPR036291">
    <property type="entry name" value="NAD(P)-bd_dom_sf"/>
</dbReference>
<dbReference type="EMBL" id="ATMH01004865">
    <property type="protein sequence ID" value="EPY28819.1"/>
    <property type="molecule type" value="Genomic_DNA"/>
</dbReference>
<evidence type="ECO:0000256" key="2">
    <source>
        <dbReference type="ARBA" id="ARBA00023002"/>
    </source>
</evidence>
<feature type="domain" description="Enoyl reductase (ER)" evidence="3">
    <location>
        <begin position="1"/>
        <end position="242"/>
    </location>
</feature>
<gene>
    <name evidence="4" type="ORF">STCU_04865</name>
</gene>
<dbReference type="Proteomes" id="UP000015354">
    <property type="component" value="Unassembled WGS sequence"/>
</dbReference>
<keyword evidence="5" id="KW-1185">Reference proteome</keyword>
<evidence type="ECO:0000313" key="5">
    <source>
        <dbReference type="Proteomes" id="UP000015354"/>
    </source>
</evidence>
<keyword evidence="1" id="KW-0521">NADP</keyword>
<dbReference type="PANTHER" id="PTHR48106">
    <property type="entry name" value="QUINONE OXIDOREDUCTASE PIG3-RELATED"/>
    <property type="match status" value="1"/>
</dbReference>
<comment type="caution">
    <text evidence="4">The sequence shown here is derived from an EMBL/GenBank/DDBJ whole genome shotgun (WGS) entry which is preliminary data.</text>
</comment>
<accession>S9UJ85</accession>
<dbReference type="SUPFAM" id="SSF51735">
    <property type="entry name" value="NAD(P)-binding Rossmann-fold domains"/>
    <property type="match status" value="1"/>
</dbReference>
<evidence type="ECO:0000259" key="3">
    <source>
        <dbReference type="SMART" id="SM00829"/>
    </source>
</evidence>
<dbReference type="AlphaFoldDB" id="S9UJ85"/>